<dbReference type="UniPathway" id="UPA00251">
    <property type="reaction ID" value="UER00320"/>
</dbReference>
<dbReference type="GO" id="GO:0005829">
    <property type="term" value="C:cytosol"/>
    <property type="evidence" value="ECO:0007669"/>
    <property type="project" value="TreeGrafter"/>
</dbReference>
<proteinExistence type="predicted"/>
<dbReference type="FunCoup" id="A0A448YTA6">
    <property type="interactions" value="124"/>
</dbReference>
<sequence length="255" mass="28846">MKVILLKNKTTPSDPYDRIFQQHNYEPIFLPLLRHTPVNEQIILSFLTSDDFLDNYEALIITSQRSIETLGQILAKLHSFGRFNDILSKPSYTVGPATAHVMRQLGFTDVRGGDDAGNGQILADIIKKELRAGRVLFLTGQIRKDTIPRELKLAGFDLKELVSYRTEPLTDIVDRYTKIVSRLNKNDWLVFFSPQGTRYILDHLDHFSRLATIGPTTQTFLARRGIGVDVVAKKPCAESLYQAIVGDELSHSQMS</sequence>
<dbReference type="AlphaFoldDB" id="A0A448YTA6"/>
<organism evidence="2 3">
    <name type="scientific">Brettanomyces naardenensis</name>
    <name type="common">Yeast</name>
    <dbReference type="NCBI Taxonomy" id="13370"/>
    <lineage>
        <taxon>Eukaryota</taxon>
        <taxon>Fungi</taxon>
        <taxon>Dikarya</taxon>
        <taxon>Ascomycota</taxon>
        <taxon>Saccharomycotina</taxon>
        <taxon>Pichiomycetes</taxon>
        <taxon>Pichiales</taxon>
        <taxon>Pichiaceae</taxon>
        <taxon>Brettanomyces</taxon>
    </lineage>
</organism>
<dbReference type="PANTHER" id="PTHR12390">
    <property type="entry name" value="UROPORPHYRINOGEN III SYNTHASE"/>
    <property type="match status" value="1"/>
</dbReference>
<dbReference type="InterPro" id="IPR036108">
    <property type="entry name" value="4pyrrol_syn_uPrphyn_synt_sf"/>
</dbReference>
<dbReference type="Pfam" id="PF02602">
    <property type="entry name" value="HEM4"/>
    <property type="match status" value="1"/>
</dbReference>
<dbReference type="Gene3D" id="3.40.50.10090">
    <property type="match status" value="2"/>
</dbReference>
<dbReference type="InterPro" id="IPR003754">
    <property type="entry name" value="4pyrrol_synth_uPrphyn_synth"/>
</dbReference>
<dbReference type="EMBL" id="CAACVR010000075">
    <property type="protein sequence ID" value="VEU24154.1"/>
    <property type="molecule type" value="Genomic_DNA"/>
</dbReference>
<dbReference type="GO" id="GO:0006780">
    <property type="term" value="P:uroporphyrinogen III biosynthetic process"/>
    <property type="evidence" value="ECO:0007669"/>
    <property type="project" value="InterPro"/>
</dbReference>
<dbReference type="PANTHER" id="PTHR12390:SF0">
    <property type="entry name" value="UROPORPHYRINOGEN-III SYNTHASE"/>
    <property type="match status" value="1"/>
</dbReference>
<feature type="domain" description="Tetrapyrrole biosynthesis uroporphyrinogen III synthase" evidence="1">
    <location>
        <begin position="16"/>
        <end position="241"/>
    </location>
</feature>
<evidence type="ECO:0000313" key="2">
    <source>
        <dbReference type="EMBL" id="VEU24154.1"/>
    </source>
</evidence>
<dbReference type="OrthoDB" id="5595751at2759"/>
<dbReference type="InterPro" id="IPR039793">
    <property type="entry name" value="UROS/Hem4"/>
</dbReference>
<dbReference type="CDD" id="cd06578">
    <property type="entry name" value="HemD"/>
    <property type="match status" value="1"/>
</dbReference>
<dbReference type="Proteomes" id="UP000290900">
    <property type="component" value="Unassembled WGS sequence"/>
</dbReference>
<dbReference type="STRING" id="13370.A0A448YTA6"/>
<accession>A0A448YTA6</accession>
<keyword evidence="3" id="KW-1185">Reference proteome</keyword>
<evidence type="ECO:0000259" key="1">
    <source>
        <dbReference type="Pfam" id="PF02602"/>
    </source>
</evidence>
<gene>
    <name evidence="2" type="ORF">BRENAR_LOCUS4882</name>
</gene>
<reference evidence="2 3" key="1">
    <citation type="submission" date="2018-12" db="EMBL/GenBank/DDBJ databases">
        <authorList>
            <person name="Tiukova I."/>
            <person name="Dainat J."/>
        </authorList>
    </citation>
    <scope>NUCLEOTIDE SEQUENCE [LARGE SCALE GENOMIC DNA]</scope>
</reference>
<evidence type="ECO:0000313" key="3">
    <source>
        <dbReference type="Proteomes" id="UP000290900"/>
    </source>
</evidence>
<protein>
    <submittedName>
        <fullName evidence="2">DEKNAAC105370</fullName>
    </submittedName>
</protein>
<dbReference type="GO" id="GO:0004852">
    <property type="term" value="F:uroporphyrinogen-III synthase activity"/>
    <property type="evidence" value="ECO:0007669"/>
    <property type="project" value="InterPro"/>
</dbReference>
<dbReference type="InParanoid" id="A0A448YTA6"/>
<dbReference type="GO" id="GO:0006782">
    <property type="term" value="P:protoporphyrinogen IX biosynthetic process"/>
    <property type="evidence" value="ECO:0007669"/>
    <property type="project" value="UniProtKB-UniPathway"/>
</dbReference>
<dbReference type="SUPFAM" id="SSF69618">
    <property type="entry name" value="HemD-like"/>
    <property type="match status" value="1"/>
</dbReference>
<name>A0A448YTA6_BRENA</name>